<organism evidence="1 2">
    <name type="scientific">Hypoxylon rubiginosum</name>
    <dbReference type="NCBI Taxonomy" id="110542"/>
    <lineage>
        <taxon>Eukaryota</taxon>
        <taxon>Fungi</taxon>
        <taxon>Dikarya</taxon>
        <taxon>Ascomycota</taxon>
        <taxon>Pezizomycotina</taxon>
        <taxon>Sordariomycetes</taxon>
        <taxon>Xylariomycetidae</taxon>
        <taxon>Xylariales</taxon>
        <taxon>Hypoxylaceae</taxon>
        <taxon>Hypoxylon</taxon>
    </lineage>
</organism>
<keyword evidence="2" id="KW-1185">Reference proteome</keyword>
<reference evidence="1 2" key="1">
    <citation type="journal article" date="2022" name="New Phytol.">
        <title>Ecological generalism drives hyperdiversity of secondary metabolite gene clusters in xylarialean endophytes.</title>
        <authorList>
            <person name="Franco M.E.E."/>
            <person name="Wisecaver J.H."/>
            <person name="Arnold A.E."/>
            <person name="Ju Y.M."/>
            <person name="Slot J.C."/>
            <person name="Ahrendt S."/>
            <person name="Moore L.P."/>
            <person name="Eastman K.E."/>
            <person name="Scott K."/>
            <person name="Konkel Z."/>
            <person name="Mondo S.J."/>
            <person name="Kuo A."/>
            <person name="Hayes R.D."/>
            <person name="Haridas S."/>
            <person name="Andreopoulos B."/>
            <person name="Riley R."/>
            <person name="LaButti K."/>
            <person name="Pangilinan J."/>
            <person name="Lipzen A."/>
            <person name="Amirebrahimi M."/>
            <person name="Yan J."/>
            <person name="Adam C."/>
            <person name="Keymanesh K."/>
            <person name="Ng V."/>
            <person name="Louie K."/>
            <person name="Northen T."/>
            <person name="Drula E."/>
            <person name="Henrissat B."/>
            <person name="Hsieh H.M."/>
            <person name="Youens-Clark K."/>
            <person name="Lutzoni F."/>
            <person name="Miadlikowska J."/>
            <person name="Eastwood D.C."/>
            <person name="Hamelin R.C."/>
            <person name="Grigoriev I.V."/>
            <person name="U'Ren J.M."/>
        </authorList>
    </citation>
    <scope>NUCLEOTIDE SEQUENCE [LARGE SCALE GENOMIC DNA]</scope>
    <source>
        <strain evidence="1 2">CBS 119005</strain>
    </source>
</reference>
<protein>
    <submittedName>
        <fullName evidence="1">Uncharacterized protein</fullName>
    </submittedName>
</protein>
<comment type="caution">
    <text evidence="1">The sequence shown here is derived from an EMBL/GenBank/DDBJ whole genome shotgun (WGS) entry which is preliminary data.</text>
</comment>
<name>A0ACB9YQS9_9PEZI</name>
<dbReference type="Proteomes" id="UP001497700">
    <property type="component" value="Unassembled WGS sequence"/>
</dbReference>
<evidence type="ECO:0000313" key="2">
    <source>
        <dbReference type="Proteomes" id="UP001497700"/>
    </source>
</evidence>
<sequence>MFVTLRCNKDGMSVENVPTSAEDGTRPRHSACNSCRIKKLKCSGDRRACAACVASRTTCTYSPSTSQSVKARRETRRDGRGSSISSIRGPSQPSECATSPITSSLLTPCPTGPGTEAGEEILLDAPGVDYNDEIFPEHNWTTSYMNGILDGSSGTISNDIEGYLSPAAPANRSGVGNAGENLALGGSSPGPDPTPPWILGIQIDETTPQPSPSPRRSHQQHPTAPSTCTCLPNAAIALEKLEVLGVQDLQTCTNTIDGMLSLNKSAIATCNAMLDCPSCRCLSSHVMLLILVSRGLVLQFERLHGVLSSTNAEKFRSDGDPGQRTYGSTSTERNMSLGTYSVDTSEEWKSMLHVLAVIQGKSLRSFLERMRSTTSYRSWVAHQTILESIEPRLRNAMISLQQLNSDLM</sequence>
<evidence type="ECO:0000313" key="1">
    <source>
        <dbReference type="EMBL" id="KAI4861344.1"/>
    </source>
</evidence>
<dbReference type="EMBL" id="MU393555">
    <property type="protein sequence ID" value="KAI4861344.1"/>
    <property type="molecule type" value="Genomic_DNA"/>
</dbReference>
<proteinExistence type="predicted"/>
<accession>A0ACB9YQS9</accession>
<gene>
    <name evidence="1" type="ORF">F4820DRAFT_70461</name>
</gene>